<dbReference type="PANTHER" id="PTHR43874">
    <property type="entry name" value="TWO-COMPONENT RESPONSE REGULATOR"/>
    <property type="match status" value="1"/>
</dbReference>
<evidence type="ECO:0000313" key="13">
    <source>
        <dbReference type="EMBL" id="ONK69637.1"/>
    </source>
</evidence>
<name>A0A5P1EWV3_ASPOF</name>
<protein>
    <recommendedName>
        <fullName evidence="15">Two-component response regulator</fullName>
    </recommendedName>
</protein>
<evidence type="ECO:0000259" key="11">
    <source>
        <dbReference type="PROSITE" id="PS50110"/>
    </source>
</evidence>
<reference evidence="14" key="1">
    <citation type="journal article" date="2017" name="Nat. Commun.">
        <title>The asparagus genome sheds light on the origin and evolution of a young Y chromosome.</title>
        <authorList>
            <person name="Harkess A."/>
            <person name="Zhou J."/>
            <person name="Xu C."/>
            <person name="Bowers J.E."/>
            <person name="Van der Hulst R."/>
            <person name="Ayyampalayam S."/>
            <person name="Mercati F."/>
            <person name="Riccardi P."/>
            <person name="McKain M.R."/>
            <person name="Kakrana A."/>
            <person name="Tang H."/>
            <person name="Ray J."/>
            <person name="Groenendijk J."/>
            <person name="Arikit S."/>
            <person name="Mathioni S.M."/>
            <person name="Nakano M."/>
            <person name="Shan H."/>
            <person name="Telgmann-Rauber A."/>
            <person name="Kanno A."/>
            <person name="Yue Z."/>
            <person name="Chen H."/>
            <person name="Li W."/>
            <person name="Chen Y."/>
            <person name="Xu X."/>
            <person name="Zhang Y."/>
            <person name="Luo S."/>
            <person name="Chen H."/>
            <person name="Gao J."/>
            <person name="Mao Z."/>
            <person name="Pires J.C."/>
            <person name="Luo M."/>
            <person name="Kudrna D."/>
            <person name="Wing R.A."/>
            <person name="Meyers B.C."/>
            <person name="Yi K."/>
            <person name="Kong H."/>
            <person name="Lavrijsen P."/>
            <person name="Sunseri F."/>
            <person name="Falavigna A."/>
            <person name="Ye Y."/>
            <person name="Leebens-Mack J.H."/>
            <person name="Chen G."/>
        </authorList>
    </citation>
    <scope>NUCLEOTIDE SEQUENCE [LARGE SCALE GENOMIC DNA]</scope>
    <source>
        <strain evidence="14">cv. DH0086</strain>
    </source>
</reference>
<evidence type="ECO:0000256" key="9">
    <source>
        <dbReference type="PROSITE-ProRule" id="PRU00169"/>
    </source>
</evidence>
<organism evidence="13 14">
    <name type="scientific">Asparagus officinalis</name>
    <name type="common">Garden asparagus</name>
    <dbReference type="NCBI Taxonomy" id="4686"/>
    <lineage>
        <taxon>Eukaryota</taxon>
        <taxon>Viridiplantae</taxon>
        <taxon>Streptophyta</taxon>
        <taxon>Embryophyta</taxon>
        <taxon>Tracheophyta</taxon>
        <taxon>Spermatophyta</taxon>
        <taxon>Magnoliopsida</taxon>
        <taxon>Liliopsida</taxon>
        <taxon>Asparagales</taxon>
        <taxon>Asparagaceae</taxon>
        <taxon>Asparagoideae</taxon>
        <taxon>Asparagus</taxon>
    </lineage>
</organism>
<keyword evidence="8" id="KW-0539">Nucleus</keyword>
<dbReference type="SUPFAM" id="SSF46689">
    <property type="entry name" value="Homeodomain-like"/>
    <property type="match status" value="1"/>
</dbReference>
<feature type="region of interest" description="Disordered" evidence="10">
    <location>
        <begin position="428"/>
        <end position="478"/>
    </location>
</feature>
<keyword evidence="4" id="KW-0805">Transcription regulation</keyword>
<dbReference type="InterPro" id="IPR045279">
    <property type="entry name" value="ARR-like"/>
</dbReference>
<evidence type="ECO:0000259" key="12">
    <source>
        <dbReference type="PROSITE" id="PS51294"/>
    </source>
</evidence>
<feature type="domain" description="Response regulatory" evidence="11">
    <location>
        <begin position="1"/>
        <end position="87"/>
    </location>
</feature>
<dbReference type="AlphaFoldDB" id="A0A5P1EWV3"/>
<dbReference type="NCBIfam" id="TIGR01557">
    <property type="entry name" value="myb_SHAQKYF"/>
    <property type="match status" value="1"/>
</dbReference>
<evidence type="ECO:0008006" key="15">
    <source>
        <dbReference type="Google" id="ProtNLM"/>
    </source>
</evidence>
<keyword evidence="5" id="KW-0238">DNA-binding</keyword>
<dbReference type="EMBL" id="CM007385">
    <property type="protein sequence ID" value="ONK69637.1"/>
    <property type="molecule type" value="Genomic_DNA"/>
</dbReference>
<keyword evidence="6" id="KW-0010">Activator</keyword>
<proteinExistence type="predicted"/>
<sequence length="478" mass="52711">MGETEGGSLEKSTEDEFCPKEIRVLAVDDDAVCLKMLERLLLKCGYQVLSVDSEVKTVMKGIKHGACDYLVKPVRIEELQLIWKHVMKKSLLDAKVSNDDANKPEKISKSEEDNTSRSRAKCQSKYKEVIDNDEDSDEDLATQKKPRVAWTSDLHSKFIDAINKLGLDRAVPKKILDLMNTPGLTRENVASHLQKYRKALKKNSITVTQHYYSNIASSGSRANTGNPVLSSFINQVSNVNALGGFQVQASQNNQRPIPFANVQQSHIGHSPISATWSRFPVNNQNNIPQSYSSTPQASQLRFNHFGSASNPLVMQTDTPRLASKPRIYQSLIPRLNQPSSFMENLSRIHGLNETISSPSSINQPGFVPSEHGFDSIVDQSSEHGGLKDAFAAGLDALVQDHQDQPNQFSAQIGSDFGFGIGINVNSMVPESSGHKQPEGVNPLEDHLAPYMDSSLDETPFHLSNSDSADDLQSVLNQV</sequence>
<keyword evidence="2" id="KW-0597">Phosphoprotein</keyword>
<dbReference type="Gene3D" id="3.40.50.2300">
    <property type="match status" value="1"/>
</dbReference>
<dbReference type="Pfam" id="PF00249">
    <property type="entry name" value="Myb_DNA-binding"/>
    <property type="match status" value="1"/>
</dbReference>
<dbReference type="Gramene" id="ONK69637">
    <property type="protein sequence ID" value="ONK69637"/>
    <property type="gene ID" value="A4U43_C05F25160"/>
</dbReference>
<dbReference type="InterPro" id="IPR001789">
    <property type="entry name" value="Sig_transdc_resp-reg_receiver"/>
</dbReference>
<dbReference type="GO" id="GO:0005634">
    <property type="term" value="C:nucleus"/>
    <property type="evidence" value="ECO:0007669"/>
    <property type="project" value="UniProtKB-SubCell"/>
</dbReference>
<keyword evidence="3" id="KW-0902">Two-component regulatory system</keyword>
<comment type="subcellular location">
    <subcellularLocation>
        <location evidence="1">Nucleus</location>
    </subcellularLocation>
</comment>
<dbReference type="InterPro" id="IPR001005">
    <property type="entry name" value="SANT/Myb"/>
</dbReference>
<dbReference type="GO" id="GO:0003677">
    <property type="term" value="F:DNA binding"/>
    <property type="evidence" value="ECO:0007669"/>
    <property type="project" value="UniProtKB-KW"/>
</dbReference>
<evidence type="ECO:0000256" key="2">
    <source>
        <dbReference type="ARBA" id="ARBA00022553"/>
    </source>
</evidence>
<dbReference type="InterPro" id="IPR017930">
    <property type="entry name" value="Myb_dom"/>
</dbReference>
<accession>A0A5P1EWV3</accession>
<feature type="domain" description="HTH myb-type" evidence="12">
    <location>
        <begin position="142"/>
        <end position="201"/>
    </location>
</feature>
<feature type="compositionally biased region" description="Basic and acidic residues" evidence="10">
    <location>
        <begin position="432"/>
        <end position="447"/>
    </location>
</feature>
<dbReference type="GO" id="GO:0000160">
    <property type="term" value="P:phosphorelay signal transduction system"/>
    <property type="evidence" value="ECO:0007669"/>
    <property type="project" value="UniProtKB-KW"/>
</dbReference>
<keyword evidence="14" id="KW-1185">Reference proteome</keyword>
<evidence type="ECO:0000256" key="5">
    <source>
        <dbReference type="ARBA" id="ARBA00023125"/>
    </source>
</evidence>
<evidence type="ECO:0000313" key="14">
    <source>
        <dbReference type="Proteomes" id="UP000243459"/>
    </source>
</evidence>
<dbReference type="PROSITE" id="PS50110">
    <property type="entry name" value="RESPONSE_REGULATORY"/>
    <property type="match status" value="1"/>
</dbReference>
<dbReference type="InterPro" id="IPR006447">
    <property type="entry name" value="Myb_dom_plants"/>
</dbReference>
<dbReference type="Gene3D" id="1.10.10.60">
    <property type="entry name" value="Homeodomain-like"/>
    <property type="match status" value="1"/>
</dbReference>
<evidence type="ECO:0000256" key="7">
    <source>
        <dbReference type="ARBA" id="ARBA00023163"/>
    </source>
</evidence>
<dbReference type="InterPro" id="IPR009057">
    <property type="entry name" value="Homeodomain-like_sf"/>
</dbReference>
<dbReference type="SUPFAM" id="SSF52172">
    <property type="entry name" value="CheY-like"/>
    <property type="match status" value="1"/>
</dbReference>
<dbReference type="PANTHER" id="PTHR43874:SF19">
    <property type="entry name" value="RESPONSE REGULATOR 23-RELATED"/>
    <property type="match status" value="1"/>
</dbReference>
<feature type="region of interest" description="Disordered" evidence="10">
    <location>
        <begin position="99"/>
        <end position="126"/>
    </location>
</feature>
<dbReference type="Proteomes" id="UP000243459">
    <property type="component" value="Chromosome 5"/>
</dbReference>
<dbReference type="InterPro" id="IPR011006">
    <property type="entry name" value="CheY-like_superfamily"/>
</dbReference>
<feature type="compositionally biased region" description="Basic and acidic residues" evidence="10">
    <location>
        <begin position="99"/>
        <end position="116"/>
    </location>
</feature>
<dbReference type="FunFam" id="1.10.10.60:FF:000007">
    <property type="entry name" value="Two-component response regulator"/>
    <property type="match status" value="1"/>
</dbReference>
<evidence type="ECO:0000256" key="3">
    <source>
        <dbReference type="ARBA" id="ARBA00023012"/>
    </source>
</evidence>
<evidence type="ECO:0000256" key="6">
    <source>
        <dbReference type="ARBA" id="ARBA00023159"/>
    </source>
</evidence>
<dbReference type="GO" id="GO:0009736">
    <property type="term" value="P:cytokinin-activated signaling pathway"/>
    <property type="evidence" value="ECO:0007669"/>
    <property type="project" value="InterPro"/>
</dbReference>
<dbReference type="PROSITE" id="PS51294">
    <property type="entry name" value="HTH_MYB"/>
    <property type="match status" value="1"/>
</dbReference>
<evidence type="ECO:0000256" key="8">
    <source>
        <dbReference type="ARBA" id="ARBA00023242"/>
    </source>
</evidence>
<evidence type="ECO:0000256" key="1">
    <source>
        <dbReference type="ARBA" id="ARBA00004123"/>
    </source>
</evidence>
<evidence type="ECO:0000256" key="4">
    <source>
        <dbReference type="ARBA" id="ARBA00023015"/>
    </source>
</evidence>
<keyword evidence="7" id="KW-0804">Transcription</keyword>
<comment type="caution">
    <text evidence="9">Lacks conserved residue(s) required for the propagation of feature annotation.</text>
</comment>
<gene>
    <name evidence="13" type="ORF">A4U43_C05F25160</name>
</gene>
<evidence type="ECO:0000256" key="10">
    <source>
        <dbReference type="SAM" id="MobiDB-lite"/>
    </source>
</evidence>